<keyword evidence="2" id="KW-1185">Reference proteome</keyword>
<proteinExistence type="predicted"/>
<name>A0AAV5J5W4_9ROSI</name>
<comment type="caution">
    <text evidence="1">The sequence shown here is derived from an EMBL/GenBank/DDBJ whole genome shotgun (WGS) entry which is preliminary data.</text>
</comment>
<sequence length="48" mass="5643">MNPDCKTLSKYKAIFLPPSSTWARRRCSLPVAEQISHIQMKVRQWLII</sequence>
<accession>A0AAV5J5W4</accession>
<dbReference type="EMBL" id="BPVZ01000026">
    <property type="protein sequence ID" value="GKV06813.1"/>
    <property type="molecule type" value="Genomic_DNA"/>
</dbReference>
<dbReference type="Proteomes" id="UP001054252">
    <property type="component" value="Unassembled WGS sequence"/>
</dbReference>
<protein>
    <submittedName>
        <fullName evidence="1">Uncharacterized protein</fullName>
    </submittedName>
</protein>
<reference evidence="1 2" key="1">
    <citation type="journal article" date="2021" name="Commun. Biol.">
        <title>The genome of Shorea leprosula (Dipterocarpaceae) highlights the ecological relevance of drought in aseasonal tropical rainforests.</title>
        <authorList>
            <person name="Ng K.K.S."/>
            <person name="Kobayashi M.J."/>
            <person name="Fawcett J.A."/>
            <person name="Hatakeyama M."/>
            <person name="Paape T."/>
            <person name="Ng C.H."/>
            <person name="Ang C.C."/>
            <person name="Tnah L.H."/>
            <person name="Lee C.T."/>
            <person name="Nishiyama T."/>
            <person name="Sese J."/>
            <person name="O'Brien M.J."/>
            <person name="Copetti D."/>
            <person name="Mohd Noor M.I."/>
            <person name="Ong R.C."/>
            <person name="Putra M."/>
            <person name="Sireger I.Z."/>
            <person name="Indrioko S."/>
            <person name="Kosugi Y."/>
            <person name="Izuno A."/>
            <person name="Isagi Y."/>
            <person name="Lee S.L."/>
            <person name="Shimizu K.K."/>
        </authorList>
    </citation>
    <scope>NUCLEOTIDE SEQUENCE [LARGE SCALE GENOMIC DNA]</scope>
    <source>
        <strain evidence="1">214</strain>
    </source>
</reference>
<evidence type="ECO:0000313" key="1">
    <source>
        <dbReference type="EMBL" id="GKV06813.1"/>
    </source>
</evidence>
<organism evidence="1 2">
    <name type="scientific">Rubroshorea leprosula</name>
    <dbReference type="NCBI Taxonomy" id="152421"/>
    <lineage>
        <taxon>Eukaryota</taxon>
        <taxon>Viridiplantae</taxon>
        <taxon>Streptophyta</taxon>
        <taxon>Embryophyta</taxon>
        <taxon>Tracheophyta</taxon>
        <taxon>Spermatophyta</taxon>
        <taxon>Magnoliopsida</taxon>
        <taxon>eudicotyledons</taxon>
        <taxon>Gunneridae</taxon>
        <taxon>Pentapetalae</taxon>
        <taxon>rosids</taxon>
        <taxon>malvids</taxon>
        <taxon>Malvales</taxon>
        <taxon>Dipterocarpaceae</taxon>
        <taxon>Rubroshorea</taxon>
    </lineage>
</organism>
<gene>
    <name evidence="1" type="ORF">SLEP1_g18649</name>
</gene>
<dbReference type="AlphaFoldDB" id="A0AAV5J5W4"/>
<evidence type="ECO:0000313" key="2">
    <source>
        <dbReference type="Proteomes" id="UP001054252"/>
    </source>
</evidence>